<evidence type="ECO:0000313" key="6">
    <source>
        <dbReference type="EMBL" id="MFD2460305.1"/>
    </source>
</evidence>
<evidence type="ECO:0000259" key="5">
    <source>
        <dbReference type="Pfam" id="PF00676"/>
    </source>
</evidence>
<comment type="caution">
    <text evidence="6">The sequence shown here is derived from an EMBL/GenBank/DDBJ whole genome shotgun (WGS) entry which is preliminary data.</text>
</comment>
<gene>
    <name evidence="6" type="ORF">ACFSYJ_16965</name>
</gene>
<dbReference type="InterPro" id="IPR001017">
    <property type="entry name" value="DH_E1"/>
</dbReference>
<evidence type="ECO:0000256" key="1">
    <source>
        <dbReference type="ARBA" id="ARBA00001964"/>
    </source>
</evidence>
<keyword evidence="7" id="KW-1185">Reference proteome</keyword>
<dbReference type="Proteomes" id="UP001597419">
    <property type="component" value="Unassembled WGS sequence"/>
</dbReference>
<name>A0ABW5GHJ9_9PSEU</name>
<evidence type="ECO:0000256" key="4">
    <source>
        <dbReference type="ARBA" id="ARBA00023052"/>
    </source>
</evidence>
<keyword evidence="2" id="KW-0732">Signal</keyword>
<comment type="cofactor">
    <cofactor evidence="1">
        <name>thiamine diphosphate</name>
        <dbReference type="ChEBI" id="CHEBI:58937"/>
    </cofactor>
</comment>
<evidence type="ECO:0000256" key="3">
    <source>
        <dbReference type="ARBA" id="ARBA00023002"/>
    </source>
</evidence>
<evidence type="ECO:0000313" key="7">
    <source>
        <dbReference type="Proteomes" id="UP001597419"/>
    </source>
</evidence>
<dbReference type="EMBL" id="JBHUKU010000008">
    <property type="protein sequence ID" value="MFD2460305.1"/>
    <property type="molecule type" value="Genomic_DNA"/>
</dbReference>
<dbReference type="InterPro" id="IPR029061">
    <property type="entry name" value="THDP-binding"/>
</dbReference>
<dbReference type="Pfam" id="PF00676">
    <property type="entry name" value="E1_dh"/>
    <property type="match status" value="1"/>
</dbReference>
<sequence>MTGPLREAYRVMRTIRAFGQCVREASARGELPGAEPVPTDDEAAATGVCLHLDERDAIVGTQCGYGHRIAGGVDVRAMMAELYGRPGTRRSVGAVPHVAGGPPLICGTALAAKLQGTGGVGVAFFGHDANGDGATLEALHLATSWCLPVLFVAENTGRPRSSPGWTVASDSIADRAAAFGMPGEIVDGFDFFAVHEAAGEAVARARAGGGPTLIEARRFTIPPGCARGDCLSRFRGAVLDGGGLDESVLDGIDVEVAALVAASVAEAKAEPATADLVRY</sequence>
<keyword evidence="3" id="KW-0560">Oxidoreductase</keyword>
<dbReference type="Gene3D" id="3.40.50.970">
    <property type="match status" value="1"/>
</dbReference>
<dbReference type="PANTHER" id="PTHR11516">
    <property type="entry name" value="PYRUVATE DEHYDROGENASE E1 COMPONENT, ALPHA SUBUNIT BACTERIAL AND ORGANELLAR"/>
    <property type="match status" value="1"/>
</dbReference>
<accession>A0ABW5GHJ9</accession>
<dbReference type="InterPro" id="IPR018313">
    <property type="entry name" value="SBP_3_CS"/>
</dbReference>
<dbReference type="RefSeq" id="WP_345397984.1">
    <property type="nucleotide sequence ID" value="NZ_BAABHG010000009.1"/>
</dbReference>
<dbReference type="InterPro" id="IPR050642">
    <property type="entry name" value="PDH_E1_Alpha_Subunit"/>
</dbReference>
<reference evidence="7" key="1">
    <citation type="journal article" date="2019" name="Int. J. Syst. Evol. Microbiol.">
        <title>The Global Catalogue of Microorganisms (GCM) 10K type strain sequencing project: providing services to taxonomists for standard genome sequencing and annotation.</title>
        <authorList>
            <consortium name="The Broad Institute Genomics Platform"/>
            <consortium name="The Broad Institute Genome Sequencing Center for Infectious Disease"/>
            <person name="Wu L."/>
            <person name="Ma J."/>
        </authorList>
    </citation>
    <scope>NUCLEOTIDE SEQUENCE [LARGE SCALE GENOMIC DNA]</scope>
    <source>
        <strain evidence="7">CGMCC 4.7643</strain>
    </source>
</reference>
<evidence type="ECO:0000256" key="2">
    <source>
        <dbReference type="ARBA" id="ARBA00022729"/>
    </source>
</evidence>
<keyword evidence="4" id="KW-0786">Thiamine pyrophosphate</keyword>
<organism evidence="6 7">
    <name type="scientific">Amycolatopsis samaneae</name>
    <dbReference type="NCBI Taxonomy" id="664691"/>
    <lineage>
        <taxon>Bacteria</taxon>
        <taxon>Bacillati</taxon>
        <taxon>Actinomycetota</taxon>
        <taxon>Actinomycetes</taxon>
        <taxon>Pseudonocardiales</taxon>
        <taxon>Pseudonocardiaceae</taxon>
        <taxon>Amycolatopsis</taxon>
    </lineage>
</organism>
<proteinExistence type="predicted"/>
<dbReference type="PROSITE" id="PS01039">
    <property type="entry name" value="SBP_BACTERIAL_3"/>
    <property type="match status" value="1"/>
</dbReference>
<feature type="domain" description="Dehydrogenase E1 component" evidence="5">
    <location>
        <begin position="14"/>
        <end position="217"/>
    </location>
</feature>
<dbReference type="PANTHER" id="PTHR11516:SF60">
    <property type="entry name" value="PYRUVATE DEHYDROGENASE E1 COMPONENT SUBUNIT ALPHA"/>
    <property type="match status" value="1"/>
</dbReference>
<protein>
    <submittedName>
        <fullName evidence="6">Thiamine pyrophosphate-dependent enzyme</fullName>
    </submittedName>
</protein>
<dbReference type="SUPFAM" id="SSF52518">
    <property type="entry name" value="Thiamin diphosphate-binding fold (THDP-binding)"/>
    <property type="match status" value="1"/>
</dbReference>